<reference evidence="4" key="2">
    <citation type="submission" date="2016-07" db="EMBL/GenBank/DDBJ databases">
        <title>Evolution of pathogenesis and genome organization in the Tremellales.</title>
        <authorList>
            <person name="Cuomo C."/>
            <person name="Litvintseva A."/>
            <person name="Heitman J."/>
            <person name="Chen Y."/>
            <person name="Sun S."/>
            <person name="Springer D."/>
            <person name="Dromer F."/>
            <person name="Young S."/>
            <person name="Zeng Q."/>
            <person name="Chapman S."/>
            <person name="Gujja S."/>
            <person name="Saif S."/>
            <person name="Birren B."/>
        </authorList>
    </citation>
    <scope>NUCLEOTIDE SEQUENCE</scope>
    <source>
        <strain evidence="4">CBS 10737</strain>
    </source>
</reference>
<sequence length="498" mass="56414">MQPVHLIVLTHGLYGSSINLAAVKEELINLSSPLPLPSSPSTSRSAGPALETVVYLPTGIKGPKTWDGIDVCAHRIVEEIDREIERLEDDGKDVVGFSVMGYSLGGLISRYIIGILHARQPSFFSRHKPISFSTAATPHLGVLKYGTLTNTVVHTVGRQLFSRTGRQIYCLDKEPEWGGRGLLEMMADPDHVFVQALRLFPKVMIIANGCQDNTVPYPTASISYSDPFQDITTIHVETDEDHIVQSYRKVEYPDPEDLPVDHSNDLDEDGEDVQIQIKVIKNPISRVTNEWKGRRRQPLPPPFMIFPWPFNYMLFLIFPLLLPFILVYVLRHICDFSMHRRKRIRTHRDTIENKPLLVSSSISLVDTIENTTRELQNTISTTVRESNSLDGTSTPPLSDPIEHSKIAPLLLSSNQKLMIKNLNDSIPNAERVISWFPWAYNSHAMLICRDTKRFPWQEDGRGIVKKWTKFVYDAGFIGLNEEDQEGGLVEIHGRLEME</sequence>
<keyword evidence="2" id="KW-0472">Membrane</keyword>
<name>A0A1B9I6T5_9TREE</name>
<dbReference type="PANTHER" id="PTHR12482:SF62">
    <property type="entry name" value="LIPASE ROG1-RELATED"/>
    <property type="match status" value="1"/>
</dbReference>
<dbReference type="PANTHER" id="PTHR12482">
    <property type="entry name" value="LIPASE ROG1-RELATED-RELATED"/>
    <property type="match status" value="1"/>
</dbReference>
<dbReference type="Pfam" id="PF05057">
    <property type="entry name" value="DUF676"/>
    <property type="match status" value="1"/>
</dbReference>
<evidence type="ECO:0000313" key="4">
    <source>
        <dbReference type="EMBL" id="OCF51247.1"/>
    </source>
</evidence>
<dbReference type="InterPro" id="IPR044294">
    <property type="entry name" value="Lipase-like"/>
</dbReference>
<keyword evidence="2" id="KW-1133">Transmembrane helix</keyword>
<dbReference type="InterPro" id="IPR029058">
    <property type="entry name" value="AB_hydrolase_fold"/>
</dbReference>
<organism evidence="4">
    <name type="scientific">Kwoniella pini CBS 10737</name>
    <dbReference type="NCBI Taxonomy" id="1296096"/>
    <lineage>
        <taxon>Eukaryota</taxon>
        <taxon>Fungi</taxon>
        <taxon>Dikarya</taxon>
        <taxon>Basidiomycota</taxon>
        <taxon>Agaricomycotina</taxon>
        <taxon>Tremellomycetes</taxon>
        <taxon>Tremellales</taxon>
        <taxon>Cryptococcaceae</taxon>
        <taxon>Kwoniella</taxon>
    </lineage>
</organism>
<keyword evidence="2" id="KW-0812">Transmembrane</keyword>
<protein>
    <recommendedName>
        <fullName evidence="3">DUF676 domain-containing protein</fullName>
    </recommendedName>
</protein>
<accession>A0A1B9I6T5</accession>
<feature type="transmembrane region" description="Helical" evidence="2">
    <location>
        <begin position="312"/>
        <end position="334"/>
    </location>
</feature>
<proteinExistence type="inferred from homology"/>
<evidence type="ECO:0000259" key="3">
    <source>
        <dbReference type="Pfam" id="PF05057"/>
    </source>
</evidence>
<dbReference type="EMBL" id="KI894009">
    <property type="protein sequence ID" value="OCF51247.1"/>
    <property type="molecule type" value="Genomic_DNA"/>
</dbReference>
<dbReference type="OrthoDB" id="273452at2759"/>
<dbReference type="AlphaFoldDB" id="A0A1B9I6T5"/>
<evidence type="ECO:0000256" key="1">
    <source>
        <dbReference type="ARBA" id="ARBA00007920"/>
    </source>
</evidence>
<reference evidence="4" key="1">
    <citation type="submission" date="2013-07" db="EMBL/GenBank/DDBJ databases">
        <title>The Genome Sequence of Cryptococcus pinus CBS10737.</title>
        <authorList>
            <consortium name="The Broad Institute Genome Sequencing Platform"/>
            <person name="Cuomo C."/>
            <person name="Litvintseva A."/>
            <person name="Chen Y."/>
            <person name="Heitman J."/>
            <person name="Sun S."/>
            <person name="Springer D."/>
            <person name="Dromer F."/>
            <person name="Young S.K."/>
            <person name="Zeng Q."/>
            <person name="Gargeya S."/>
            <person name="Fitzgerald M."/>
            <person name="Abouelleil A."/>
            <person name="Alvarado L."/>
            <person name="Berlin A.M."/>
            <person name="Chapman S.B."/>
            <person name="Dewar J."/>
            <person name="Goldberg J."/>
            <person name="Griggs A."/>
            <person name="Gujja S."/>
            <person name="Hansen M."/>
            <person name="Howarth C."/>
            <person name="Imamovic A."/>
            <person name="Larimer J."/>
            <person name="McCowan C."/>
            <person name="Murphy C."/>
            <person name="Pearson M."/>
            <person name="Priest M."/>
            <person name="Roberts A."/>
            <person name="Saif S."/>
            <person name="Shea T."/>
            <person name="Sykes S."/>
            <person name="Wortman J."/>
            <person name="Nusbaum C."/>
            <person name="Birren B."/>
        </authorList>
    </citation>
    <scope>NUCLEOTIDE SEQUENCE [LARGE SCALE GENOMIC DNA]</scope>
    <source>
        <strain evidence="4">CBS 10737</strain>
    </source>
</reference>
<dbReference type="InterPro" id="IPR007751">
    <property type="entry name" value="DUF676_lipase-like"/>
</dbReference>
<gene>
    <name evidence="4" type="ORF">I206_03314</name>
</gene>
<dbReference type="SUPFAM" id="SSF53474">
    <property type="entry name" value="alpha/beta-Hydrolases"/>
    <property type="match status" value="1"/>
</dbReference>
<dbReference type="Gene3D" id="3.40.50.1820">
    <property type="entry name" value="alpha/beta hydrolase"/>
    <property type="match status" value="1"/>
</dbReference>
<comment type="similarity">
    <text evidence="1">Belongs to the putative lipase ROG1 family.</text>
</comment>
<evidence type="ECO:0000256" key="2">
    <source>
        <dbReference type="SAM" id="Phobius"/>
    </source>
</evidence>
<feature type="domain" description="DUF676" evidence="3">
    <location>
        <begin position="2"/>
        <end position="219"/>
    </location>
</feature>